<keyword evidence="2 3" id="KW-0786">Thiamine pyrophosphate</keyword>
<dbReference type="CDD" id="cd02002">
    <property type="entry name" value="TPP_BFDC"/>
    <property type="match status" value="1"/>
</dbReference>
<gene>
    <name evidence="7" type="ORF">EZ313_16405</name>
</gene>
<feature type="domain" description="Thiamine pyrophosphate enzyme central" evidence="4">
    <location>
        <begin position="214"/>
        <end position="343"/>
    </location>
</feature>
<accession>A0A4Z0BVT6</accession>
<dbReference type="InterPro" id="IPR011766">
    <property type="entry name" value="TPP_enzyme_TPP-bd"/>
</dbReference>
<dbReference type="GO" id="GO:0000287">
    <property type="term" value="F:magnesium ion binding"/>
    <property type="evidence" value="ECO:0007669"/>
    <property type="project" value="InterPro"/>
</dbReference>
<protein>
    <submittedName>
        <fullName evidence="7">Thiamine pyrophosphate-requiring protein</fullName>
    </submittedName>
</protein>
<dbReference type="Proteomes" id="UP000298180">
    <property type="component" value="Unassembled WGS sequence"/>
</dbReference>
<dbReference type="InterPro" id="IPR012000">
    <property type="entry name" value="Thiamin_PyroP_enz_cen_dom"/>
</dbReference>
<sequence>MLHLTDLRNPNDHGTVAERYLARLREHGIRYLFGNAGTDFPPLIEALSRGDTGIEPVLVPHENVAVAMAYGHAMVTGQPQLVMVHVGLGTANALCGLFNAARQHVPLLLTAGRSPWLEHGRLGARNNYINWAQEMFDQSGMVRELVKWEYELRDPAQVEAVVDRALAAACSAPQGPAYLVLPREVLAAPALPRRDGGTGMQAPVRAGMPSAQDLDTAARWLAGAQRPLIITADTGRTREGFDALTALAHSRGIPVVQYRPRYLSLPCSSPSNAGYDPTRLLPEADLVLAIDVDVPWLPEHCAPQEGARVVHIGVDPLFMAYPIRGFRSDLSLQGDTASILQALQGATRGAPVDTAGWLDRATRAHRAAVAPARDEAKLTNRYVSRCIAEAMDERSVLINEYTFALEELRQETHGNYFGHSPAGGLGWGVGAAMGVRMARPDATVFAAVGDGTYMFSNPTPAHYVSAARGLPFITVIYNNRRWAAVHRATLSMYPDGAAAKSDKPVFATLEPEIAHERIVEACGGLGLRVDRAEQLPEAIARAVHAVRHEGRQAVINVLTDVSYTRTS</sequence>
<proteinExistence type="inferred from homology"/>
<dbReference type="GO" id="GO:0003984">
    <property type="term" value="F:acetolactate synthase activity"/>
    <property type="evidence" value="ECO:0007669"/>
    <property type="project" value="TreeGrafter"/>
</dbReference>
<feature type="domain" description="Thiamine pyrophosphate enzyme N-terminal TPP-binding" evidence="6">
    <location>
        <begin position="15"/>
        <end position="140"/>
    </location>
</feature>
<dbReference type="GO" id="GO:0050660">
    <property type="term" value="F:flavin adenine dinucleotide binding"/>
    <property type="evidence" value="ECO:0007669"/>
    <property type="project" value="TreeGrafter"/>
</dbReference>
<dbReference type="SUPFAM" id="SSF52467">
    <property type="entry name" value="DHS-like NAD/FAD-binding domain"/>
    <property type="match status" value="1"/>
</dbReference>
<evidence type="ECO:0000256" key="3">
    <source>
        <dbReference type="RuleBase" id="RU362132"/>
    </source>
</evidence>
<dbReference type="InterPro" id="IPR045229">
    <property type="entry name" value="TPP_enz"/>
</dbReference>
<dbReference type="InterPro" id="IPR012001">
    <property type="entry name" value="Thiamin_PyroP_enz_TPP-bd_dom"/>
</dbReference>
<evidence type="ECO:0000259" key="5">
    <source>
        <dbReference type="Pfam" id="PF02775"/>
    </source>
</evidence>
<dbReference type="Gene3D" id="3.40.50.970">
    <property type="match status" value="2"/>
</dbReference>
<dbReference type="GO" id="GO:0030976">
    <property type="term" value="F:thiamine pyrophosphate binding"/>
    <property type="evidence" value="ECO:0007669"/>
    <property type="project" value="InterPro"/>
</dbReference>
<reference evidence="7 8" key="1">
    <citation type="submission" date="2019-03" db="EMBL/GenBank/DDBJ databases">
        <title>Ramlibacter henchirensis DSM 14656, whole genome shotgun sequence.</title>
        <authorList>
            <person name="Zhang X."/>
            <person name="Feng G."/>
            <person name="Zhu H."/>
        </authorList>
    </citation>
    <scope>NUCLEOTIDE SEQUENCE [LARGE SCALE GENOMIC DNA]</scope>
    <source>
        <strain evidence="7 8">DSM 14656</strain>
    </source>
</reference>
<comment type="similarity">
    <text evidence="1 3">Belongs to the TPP enzyme family.</text>
</comment>
<keyword evidence="8" id="KW-1185">Reference proteome</keyword>
<dbReference type="EMBL" id="SMLM01000002">
    <property type="protein sequence ID" value="TFZ02822.1"/>
    <property type="molecule type" value="Genomic_DNA"/>
</dbReference>
<evidence type="ECO:0000256" key="1">
    <source>
        <dbReference type="ARBA" id="ARBA00007812"/>
    </source>
</evidence>
<dbReference type="GO" id="GO:0009099">
    <property type="term" value="P:L-valine biosynthetic process"/>
    <property type="evidence" value="ECO:0007669"/>
    <property type="project" value="TreeGrafter"/>
</dbReference>
<dbReference type="OrthoDB" id="2254214at2"/>
<dbReference type="PANTHER" id="PTHR18968:SF13">
    <property type="entry name" value="ACETOLACTATE SYNTHASE CATALYTIC SUBUNIT, MITOCHONDRIAL"/>
    <property type="match status" value="1"/>
</dbReference>
<organism evidence="7 8">
    <name type="scientific">Ramlibacter henchirensis</name>
    <dbReference type="NCBI Taxonomy" id="204072"/>
    <lineage>
        <taxon>Bacteria</taxon>
        <taxon>Pseudomonadati</taxon>
        <taxon>Pseudomonadota</taxon>
        <taxon>Betaproteobacteria</taxon>
        <taxon>Burkholderiales</taxon>
        <taxon>Comamonadaceae</taxon>
        <taxon>Ramlibacter</taxon>
    </lineage>
</organism>
<name>A0A4Z0BVT6_9BURK</name>
<dbReference type="PANTHER" id="PTHR18968">
    <property type="entry name" value="THIAMINE PYROPHOSPHATE ENZYMES"/>
    <property type="match status" value="1"/>
</dbReference>
<dbReference type="Gene3D" id="3.40.50.1220">
    <property type="entry name" value="TPP-binding domain"/>
    <property type="match status" value="1"/>
</dbReference>
<evidence type="ECO:0000259" key="4">
    <source>
        <dbReference type="Pfam" id="PF00205"/>
    </source>
</evidence>
<dbReference type="InterPro" id="IPR029035">
    <property type="entry name" value="DHS-like_NAD/FAD-binding_dom"/>
</dbReference>
<dbReference type="AlphaFoldDB" id="A0A4Z0BVT6"/>
<dbReference type="CDD" id="cd07035">
    <property type="entry name" value="TPP_PYR_POX_like"/>
    <property type="match status" value="1"/>
</dbReference>
<dbReference type="GO" id="GO:0005948">
    <property type="term" value="C:acetolactate synthase complex"/>
    <property type="evidence" value="ECO:0007669"/>
    <property type="project" value="TreeGrafter"/>
</dbReference>
<comment type="caution">
    <text evidence="7">The sequence shown here is derived from an EMBL/GenBank/DDBJ whole genome shotgun (WGS) entry which is preliminary data.</text>
</comment>
<feature type="domain" description="Thiamine pyrophosphate enzyme TPP-binding" evidence="5">
    <location>
        <begin position="409"/>
        <end position="556"/>
    </location>
</feature>
<dbReference type="NCBIfam" id="NF006203">
    <property type="entry name" value="PRK08327.1"/>
    <property type="match status" value="1"/>
</dbReference>
<evidence type="ECO:0000256" key="2">
    <source>
        <dbReference type="ARBA" id="ARBA00023052"/>
    </source>
</evidence>
<dbReference type="GO" id="GO:0009097">
    <property type="term" value="P:isoleucine biosynthetic process"/>
    <property type="evidence" value="ECO:0007669"/>
    <property type="project" value="TreeGrafter"/>
</dbReference>
<dbReference type="InterPro" id="IPR029061">
    <property type="entry name" value="THDP-binding"/>
</dbReference>
<dbReference type="Pfam" id="PF00205">
    <property type="entry name" value="TPP_enzyme_M"/>
    <property type="match status" value="1"/>
</dbReference>
<evidence type="ECO:0000259" key="6">
    <source>
        <dbReference type="Pfam" id="PF02776"/>
    </source>
</evidence>
<dbReference type="Pfam" id="PF02775">
    <property type="entry name" value="TPP_enzyme_C"/>
    <property type="match status" value="1"/>
</dbReference>
<dbReference type="SUPFAM" id="SSF52518">
    <property type="entry name" value="Thiamin diphosphate-binding fold (THDP-binding)"/>
    <property type="match status" value="2"/>
</dbReference>
<dbReference type="Pfam" id="PF02776">
    <property type="entry name" value="TPP_enzyme_N"/>
    <property type="match status" value="1"/>
</dbReference>
<evidence type="ECO:0000313" key="8">
    <source>
        <dbReference type="Proteomes" id="UP000298180"/>
    </source>
</evidence>
<evidence type="ECO:0000313" key="7">
    <source>
        <dbReference type="EMBL" id="TFZ02822.1"/>
    </source>
</evidence>